<keyword evidence="11" id="KW-0408">Iron</keyword>
<evidence type="ECO:0000256" key="13">
    <source>
        <dbReference type="ARBA" id="ARBA00023136"/>
    </source>
</evidence>
<evidence type="ECO:0000256" key="4">
    <source>
        <dbReference type="ARBA" id="ARBA00022617"/>
    </source>
</evidence>
<gene>
    <name evidence="16" type="ORF">IFM89_012819</name>
</gene>
<keyword evidence="13" id="KW-0472">Membrane</keyword>
<keyword evidence="6" id="KW-0812">Transmembrane</keyword>
<evidence type="ECO:0000259" key="14">
    <source>
        <dbReference type="PROSITE" id="PS50033"/>
    </source>
</evidence>
<comment type="caution">
    <text evidence="16">The sequence shown here is derived from an EMBL/GenBank/DDBJ whole genome shotgun (WGS) entry which is preliminary data.</text>
</comment>
<keyword evidence="17" id="KW-1185">Reference proteome</keyword>
<accession>A0A835H822</accession>
<dbReference type="GO" id="GO:0022900">
    <property type="term" value="P:electron transport chain"/>
    <property type="evidence" value="ECO:0007669"/>
    <property type="project" value="UniProtKB-UniRule"/>
</dbReference>
<dbReference type="EMBL" id="JADFTS010000008">
    <property type="protein sequence ID" value="KAF9592243.1"/>
    <property type="molecule type" value="Genomic_DNA"/>
</dbReference>
<name>A0A835H822_9MAGN</name>
<organism evidence="16 17">
    <name type="scientific">Coptis chinensis</name>
    <dbReference type="NCBI Taxonomy" id="261450"/>
    <lineage>
        <taxon>Eukaryota</taxon>
        <taxon>Viridiplantae</taxon>
        <taxon>Streptophyta</taxon>
        <taxon>Embryophyta</taxon>
        <taxon>Tracheophyta</taxon>
        <taxon>Spermatophyta</taxon>
        <taxon>Magnoliopsida</taxon>
        <taxon>Ranunculales</taxon>
        <taxon>Ranunculaceae</taxon>
        <taxon>Coptidoideae</taxon>
        <taxon>Coptis</taxon>
    </lineage>
</organism>
<protein>
    <recommendedName>
        <fullName evidence="2">Cytochrome b</fullName>
    </recommendedName>
</protein>
<keyword evidence="10" id="KW-1133">Transmembrane helix</keyword>
<sequence length="319" mass="35766">MPQGFMSVNTKLGAGRAFLRSLHQQYAECGVDFGFQGRIHVKGRDDIKIFMQVLKEIDCPIVYSLSPGVGRHQLWPRINFVAANMIGSTGLWGNSWPDLDMLPLGWLIDPGIDFMDGKTRIPKELLSNLMNHAHLKLLVKKLKSSNYSVGNSMNKPLPLVFSSAEPTIEEPESLSDSKPSYPPLPEEPEVDKSLLCKVGVRLPDRQRLQLNFLRTDSIQAPVFFIWPHCINIYGTNNPLGVHSEMDNIASYPYFYVKDLVGRVASAIFFSIWIFYAPNVLGHPDNYIPANLMPTPLILDNAFDSIAGESCIGEMDKSER</sequence>
<evidence type="ECO:0000256" key="2">
    <source>
        <dbReference type="ARBA" id="ARBA00013531"/>
    </source>
</evidence>
<reference evidence="16 17" key="1">
    <citation type="submission" date="2020-10" db="EMBL/GenBank/DDBJ databases">
        <title>The Coptis chinensis genome and diversification of protoberbering-type alkaloids.</title>
        <authorList>
            <person name="Wang B."/>
            <person name="Shu S."/>
            <person name="Song C."/>
            <person name="Liu Y."/>
        </authorList>
    </citation>
    <scope>NUCLEOTIDE SEQUENCE [LARGE SCALE GENOMIC DNA]</scope>
    <source>
        <strain evidence="16">HL-2020</strain>
        <tissue evidence="16">Leaf</tissue>
    </source>
</reference>
<evidence type="ECO:0000313" key="16">
    <source>
        <dbReference type="EMBL" id="KAF9592243.1"/>
    </source>
</evidence>
<dbReference type="SUPFAM" id="SSF81648">
    <property type="entry name" value="a domain/subunit of cytochrome bc1 complex (Ubiquinol-cytochrome c reductase)"/>
    <property type="match status" value="1"/>
</dbReference>
<evidence type="ECO:0000256" key="11">
    <source>
        <dbReference type="ARBA" id="ARBA00023004"/>
    </source>
</evidence>
<dbReference type="PROSITE" id="PS51003">
    <property type="entry name" value="CYTB_CTER"/>
    <property type="match status" value="1"/>
</dbReference>
<keyword evidence="12" id="KW-0496">Mitochondrion</keyword>
<evidence type="ECO:0000259" key="15">
    <source>
        <dbReference type="PROSITE" id="PS51003"/>
    </source>
</evidence>
<dbReference type="InterPro" id="IPR029071">
    <property type="entry name" value="Ubiquitin-like_domsf"/>
</dbReference>
<feature type="domain" description="UBX" evidence="14">
    <location>
        <begin position="191"/>
        <end position="219"/>
    </location>
</feature>
<dbReference type="GO" id="GO:0016491">
    <property type="term" value="F:oxidoreductase activity"/>
    <property type="evidence" value="ECO:0007669"/>
    <property type="project" value="UniProtKB-UniRule"/>
</dbReference>
<dbReference type="GO" id="GO:0009055">
    <property type="term" value="F:electron transfer activity"/>
    <property type="evidence" value="ECO:0007669"/>
    <property type="project" value="InterPro"/>
</dbReference>
<evidence type="ECO:0000256" key="3">
    <source>
        <dbReference type="ARBA" id="ARBA00022448"/>
    </source>
</evidence>
<evidence type="ECO:0000256" key="6">
    <source>
        <dbReference type="ARBA" id="ARBA00022692"/>
    </source>
</evidence>
<keyword evidence="5" id="KW-0679">Respiratory chain</keyword>
<evidence type="ECO:0000256" key="1">
    <source>
        <dbReference type="ARBA" id="ARBA00004448"/>
    </source>
</evidence>
<proteinExistence type="predicted"/>
<dbReference type="InterPro" id="IPR027387">
    <property type="entry name" value="Cytb/b6-like_sf"/>
</dbReference>
<dbReference type="SUPFAM" id="SSF54236">
    <property type="entry name" value="Ubiquitin-like"/>
    <property type="match status" value="1"/>
</dbReference>
<dbReference type="GO" id="GO:0005743">
    <property type="term" value="C:mitochondrial inner membrane"/>
    <property type="evidence" value="ECO:0007669"/>
    <property type="project" value="UniProtKB-SubCell"/>
</dbReference>
<keyword evidence="4" id="KW-0349">Heme</keyword>
<dbReference type="InterPro" id="IPR005798">
    <property type="entry name" value="Cyt_b/b6_C"/>
</dbReference>
<dbReference type="AlphaFoldDB" id="A0A835H822"/>
<evidence type="ECO:0000256" key="12">
    <source>
        <dbReference type="ARBA" id="ARBA00023128"/>
    </source>
</evidence>
<evidence type="ECO:0000256" key="8">
    <source>
        <dbReference type="ARBA" id="ARBA00022792"/>
    </source>
</evidence>
<dbReference type="Proteomes" id="UP000631114">
    <property type="component" value="Unassembled WGS sequence"/>
</dbReference>
<keyword evidence="9" id="KW-0249">Electron transport</keyword>
<feature type="domain" description="Cytochrome b/b6 C-terminal region profile" evidence="15">
    <location>
        <begin position="240"/>
        <end position="319"/>
    </location>
</feature>
<dbReference type="InterPro" id="IPR036150">
    <property type="entry name" value="Cyt_b/b6_C_sf"/>
</dbReference>
<keyword evidence="8" id="KW-0999">Mitochondrion inner membrane</keyword>
<keyword evidence="3" id="KW-0813">Transport</keyword>
<dbReference type="OrthoDB" id="1917301at2759"/>
<evidence type="ECO:0000256" key="5">
    <source>
        <dbReference type="ARBA" id="ARBA00022660"/>
    </source>
</evidence>
<comment type="subcellular location">
    <subcellularLocation>
        <location evidence="1">Mitochondrion inner membrane</location>
        <topology evidence="1">Multi-pass membrane protein</topology>
    </subcellularLocation>
</comment>
<dbReference type="InterPro" id="IPR001012">
    <property type="entry name" value="UBX_dom"/>
</dbReference>
<evidence type="ECO:0000256" key="7">
    <source>
        <dbReference type="ARBA" id="ARBA00022723"/>
    </source>
</evidence>
<dbReference type="GO" id="GO:0046872">
    <property type="term" value="F:metal ion binding"/>
    <property type="evidence" value="ECO:0007669"/>
    <property type="project" value="UniProtKB-KW"/>
</dbReference>
<keyword evidence="7" id="KW-0479">Metal-binding</keyword>
<evidence type="ECO:0000313" key="17">
    <source>
        <dbReference type="Proteomes" id="UP000631114"/>
    </source>
</evidence>
<evidence type="ECO:0000256" key="9">
    <source>
        <dbReference type="ARBA" id="ARBA00022982"/>
    </source>
</evidence>
<evidence type="ECO:0000256" key="10">
    <source>
        <dbReference type="ARBA" id="ARBA00022989"/>
    </source>
</evidence>
<dbReference type="PROSITE" id="PS50033">
    <property type="entry name" value="UBX"/>
    <property type="match status" value="1"/>
</dbReference>
<dbReference type="Gene3D" id="1.20.810.10">
    <property type="entry name" value="Cytochrome Bc1 Complex, Chain C"/>
    <property type="match status" value="1"/>
</dbReference>